<dbReference type="EMBL" id="LJCR01000156">
    <property type="protein sequence ID" value="KPV53890.1"/>
    <property type="molecule type" value="Genomic_DNA"/>
</dbReference>
<gene>
    <name evidence="1" type="ORF">SE17_07000</name>
</gene>
<keyword evidence="2" id="KW-1185">Reference proteome</keyword>
<reference evidence="1 2" key="1">
    <citation type="submission" date="2015-09" db="EMBL/GenBank/DDBJ databases">
        <title>Draft genome sequence of Kouleothrix aurantiaca JCM 19913.</title>
        <authorList>
            <person name="Hemp J."/>
        </authorList>
    </citation>
    <scope>NUCLEOTIDE SEQUENCE [LARGE SCALE GENOMIC DNA]</scope>
    <source>
        <strain evidence="1 2">COM-B</strain>
    </source>
</reference>
<evidence type="ECO:0000313" key="1">
    <source>
        <dbReference type="EMBL" id="KPV53890.1"/>
    </source>
</evidence>
<proteinExistence type="predicted"/>
<sequence length="223" mass="22915">MTNKPDPNAAAAPLLRALEAPDPLTCEAARAQIDAFVEAEAAGQDVDADPAFADLLQHLDHCAECTTLYEELAADLDAALNPAEQPALSPAPTFFKPARQSSNVIVTVIGALRQAFAVQLRLQLPMAGALSGGAAANLFADTLPEVAGAPLLAVSLVPGQAGEAPDVLVAVQSAASDQHWEILLATAESSHEATTDAQGIARFVGVPLADGEQIELSARALPT</sequence>
<dbReference type="AlphaFoldDB" id="A0A0P9DUX1"/>
<accession>A0A0P9DUX1</accession>
<protein>
    <submittedName>
        <fullName evidence="1">Uncharacterized protein</fullName>
    </submittedName>
</protein>
<organism evidence="1 2">
    <name type="scientific">Kouleothrix aurantiaca</name>
    <dbReference type="NCBI Taxonomy" id="186479"/>
    <lineage>
        <taxon>Bacteria</taxon>
        <taxon>Bacillati</taxon>
        <taxon>Chloroflexota</taxon>
        <taxon>Chloroflexia</taxon>
        <taxon>Chloroflexales</taxon>
        <taxon>Roseiflexineae</taxon>
        <taxon>Roseiflexaceae</taxon>
        <taxon>Kouleothrix</taxon>
    </lineage>
</organism>
<comment type="caution">
    <text evidence="1">The sequence shown here is derived from an EMBL/GenBank/DDBJ whole genome shotgun (WGS) entry which is preliminary data.</text>
</comment>
<evidence type="ECO:0000313" key="2">
    <source>
        <dbReference type="Proteomes" id="UP000050509"/>
    </source>
</evidence>
<name>A0A0P9DUX1_9CHLR</name>
<dbReference type="Proteomes" id="UP000050509">
    <property type="component" value="Unassembled WGS sequence"/>
</dbReference>